<sequence length="676" mass="80025">MLRLALAKSIAEQYQEKGIVHLPDFIIYQFDEVEYQLFWRTLMSTPRHKLYTDGFNVFRVNWFWQIFESFKGWLGFVNHCHPERIEMTLAKIAYAGYLKGFKSKELNESTTQFPVSMRFIKLINNDRTNEASKELQRLLMEYFINHVSAFPELSDTFSMGYPFGQTLINEYLAYLVPSLDPQDSRIIKEAIHQINYYVQWVCKTHYFKSSPFAEAYAHSLATQGKFYEALEWSSEVKYQFVEPYIDFYFSQENSDKEALPHALELIGHLYLSTIPEDKQKAIDYIKNNFDYEEQANYLTRYPELRNGVAKSYLDAAKIEKSKWRITRLFTGNQTLEYLAQAVSLEPTILVQDNSMEDIMLQEEWNLYLFENAMQCNRFEEADSIFTDNTNLKIDKYKLEPLREYYLKKFAANESQIKEALLHKNTKTARQYAEEQMELAKKIVRIKPNPSTVMQATSTYSSTILAIDELDNPIKQADREQLSKAQHYMSEFLFLSNNNNALIPLYNKIQIRKIECFVARLGVPIDYNSRLSTRTDFVREHFQEIEALKKELKAYIHLNEFKSKDRQLLAKMYYLLADTLVYFEEKKQESIPYFKKAKELMPENHYYNLRFLEMTEDDRRHSIRDKIDNLGFLHGTKYNDYMSERWCEEKILSTGFDIHAVIPDDSFFTTLGRVVGF</sequence>
<organism evidence="1 2">
    <name type="scientific">Legionella wadsworthii</name>
    <dbReference type="NCBI Taxonomy" id="28088"/>
    <lineage>
        <taxon>Bacteria</taxon>
        <taxon>Pseudomonadati</taxon>
        <taxon>Pseudomonadota</taxon>
        <taxon>Gammaproteobacteria</taxon>
        <taxon>Legionellales</taxon>
        <taxon>Legionellaceae</taxon>
        <taxon>Legionella</taxon>
    </lineage>
</organism>
<gene>
    <name evidence="1" type="ORF">NCTC11532_00344</name>
</gene>
<dbReference type="EMBL" id="UGPB01000001">
    <property type="protein sequence ID" value="STY28174.1"/>
    <property type="molecule type" value="Genomic_DNA"/>
</dbReference>
<evidence type="ECO:0000313" key="1">
    <source>
        <dbReference type="EMBL" id="STY28174.1"/>
    </source>
</evidence>
<dbReference type="Proteomes" id="UP000255297">
    <property type="component" value="Unassembled WGS sequence"/>
</dbReference>
<evidence type="ECO:0000313" key="2">
    <source>
        <dbReference type="Proteomes" id="UP000255297"/>
    </source>
</evidence>
<proteinExistence type="predicted"/>
<protein>
    <submittedName>
        <fullName evidence="1">Uncharacterized protein</fullName>
    </submittedName>
</protein>
<dbReference type="AlphaFoldDB" id="A0A378LN48"/>
<dbReference type="RefSeq" id="WP_031563046.1">
    <property type="nucleotide sequence ID" value="NZ_CAAAIS010000002.1"/>
</dbReference>
<name>A0A378LN48_9GAMM</name>
<accession>A0A378LN48</accession>
<dbReference type="STRING" id="1122170.GCA_000701265_02333"/>
<dbReference type="OrthoDB" id="5649492at2"/>
<keyword evidence="2" id="KW-1185">Reference proteome</keyword>
<reference evidence="1 2" key="1">
    <citation type="submission" date="2018-06" db="EMBL/GenBank/DDBJ databases">
        <authorList>
            <consortium name="Pathogen Informatics"/>
            <person name="Doyle S."/>
        </authorList>
    </citation>
    <scope>NUCLEOTIDE SEQUENCE [LARGE SCALE GENOMIC DNA]</scope>
    <source>
        <strain evidence="1 2">NCTC11532</strain>
    </source>
</reference>